<proteinExistence type="predicted"/>
<reference evidence="1" key="1">
    <citation type="submission" date="2019-04" db="EMBL/GenBank/DDBJ databases">
        <title>An insight into the mialome of Ixodes scapularis.</title>
        <authorList>
            <person name="Ribeiro J.M."/>
            <person name="Mather T.N."/>
            <person name="Karim S."/>
        </authorList>
    </citation>
    <scope>NUCLEOTIDE SEQUENCE</scope>
</reference>
<accession>A0A4D5RC48</accession>
<evidence type="ECO:0000313" key="1">
    <source>
        <dbReference type="EMBL" id="MOY34683.1"/>
    </source>
</evidence>
<sequence>MMMYTFRPFLQLHLWKTWVNLLGWKHQSMGKAPLLERQVYPLHGLRIPRIKTYGEIPQDPHTRTAGLSHSSSQRTWWWARETCPLLEMFLVINKQEVMIHRLTSNQKDCSLEYHLMMIMLQTLGLGEAVLQLRNKTWTPKA</sequence>
<dbReference type="EMBL" id="GHJT01000712">
    <property type="protein sequence ID" value="MOY34683.1"/>
    <property type="molecule type" value="Transcribed_RNA"/>
</dbReference>
<dbReference type="AlphaFoldDB" id="A0A4D5RC48"/>
<name>A0A4D5RC48_IXOSC</name>
<protein>
    <submittedName>
        <fullName evidence="1">Putative secreted protein</fullName>
    </submittedName>
</protein>
<organism evidence="1">
    <name type="scientific">Ixodes scapularis</name>
    <name type="common">Black-legged tick</name>
    <name type="synonym">Deer tick</name>
    <dbReference type="NCBI Taxonomy" id="6945"/>
    <lineage>
        <taxon>Eukaryota</taxon>
        <taxon>Metazoa</taxon>
        <taxon>Ecdysozoa</taxon>
        <taxon>Arthropoda</taxon>
        <taxon>Chelicerata</taxon>
        <taxon>Arachnida</taxon>
        <taxon>Acari</taxon>
        <taxon>Parasitiformes</taxon>
        <taxon>Ixodida</taxon>
        <taxon>Ixodoidea</taxon>
        <taxon>Ixodidae</taxon>
        <taxon>Ixodinae</taxon>
        <taxon>Ixodes</taxon>
    </lineage>
</organism>